<sequence length="392" mass="41090">MSPDPHATDPGAAGSPYARPEPGGSRRPARGAGRGRHAPALRLLLGLLLLLALLAAGHAVLWRWMANRMEAGFATWAETRRAQGWVVEHAAPVQGGWPFSATLTLPRFRLAGGGATVPGGIDWRAEALVLRLVPPRLERLTVEAQGPQRLRLGTLEVPFAADRLTAQVPLEAGVLPREAGIAADRLRLGTPAGAAELRRLRLELETRSTAIEGEPAVSATLSAEGLALPPGVAPPALGDRIASLAAEAALTGPIPAGRDPAERAAIWRDAGGTLELRSLQLRWGPAGGAASATLTLDERLQPMGAGTLRLTGFAEVLDALAAGGAIDARSAMATRAVAQLMARRPSEDAPPQIEVPVMLEHSTLGIARLRVARLPLWQWPGQWPGQQPAASP</sequence>
<dbReference type="AlphaFoldDB" id="A0A9X2BVZ3"/>
<accession>A0A9X2BVZ3</accession>
<feature type="transmembrane region" description="Helical" evidence="2">
    <location>
        <begin position="43"/>
        <end position="65"/>
    </location>
</feature>
<keyword evidence="2" id="KW-0812">Transmembrane</keyword>
<organism evidence="3 4">
    <name type="scientific">Roseomonas acroporae</name>
    <dbReference type="NCBI Taxonomy" id="2937791"/>
    <lineage>
        <taxon>Bacteria</taxon>
        <taxon>Pseudomonadati</taxon>
        <taxon>Pseudomonadota</taxon>
        <taxon>Alphaproteobacteria</taxon>
        <taxon>Acetobacterales</taxon>
        <taxon>Roseomonadaceae</taxon>
        <taxon>Roseomonas</taxon>
    </lineage>
</organism>
<gene>
    <name evidence="3" type="ORF">M0638_22595</name>
</gene>
<dbReference type="InterPro" id="IPR018666">
    <property type="entry name" value="DUF2125"/>
</dbReference>
<evidence type="ECO:0000313" key="4">
    <source>
        <dbReference type="Proteomes" id="UP001139516"/>
    </source>
</evidence>
<keyword evidence="4" id="KW-1185">Reference proteome</keyword>
<protein>
    <submittedName>
        <fullName evidence="3">DUF2125 domain-containing protein</fullName>
    </submittedName>
</protein>
<dbReference type="RefSeq" id="WP_248669219.1">
    <property type="nucleotide sequence ID" value="NZ_JALPRX010000108.1"/>
</dbReference>
<reference evidence="3" key="1">
    <citation type="submission" date="2022-04" db="EMBL/GenBank/DDBJ databases">
        <title>Roseomonas acroporae sp. nov., isolated from coral Acropora digitifera.</title>
        <authorList>
            <person name="Sun H."/>
        </authorList>
    </citation>
    <scope>NUCLEOTIDE SEQUENCE</scope>
    <source>
        <strain evidence="3">NAR14</strain>
    </source>
</reference>
<keyword evidence="2" id="KW-0472">Membrane</keyword>
<evidence type="ECO:0000256" key="1">
    <source>
        <dbReference type="SAM" id="MobiDB-lite"/>
    </source>
</evidence>
<keyword evidence="2" id="KW-1133">Transmembrane helix</keyword>
<dbReference type="Pfam" id="PF09898">
    <property type="entry name" value="DUF2125"/>
    <property type="match status" value="1"/>
</dbReference>
<feature type="region of interest" description="Disordered" evidence="1">
    <location>
        <begin position="1"/>
        <end position="33"/>
    </location>
</feature>
<comment type="caution">
    <text evidence="3">The sequence shown here is derived from an EMBL/GenBank/DDBJ whole genome shotgun (WGS) entry which is preliminary data.</text>
</comment>
<evidence type="ECO:0000256" key="2">
    <source>
        <dbReference type="SAM" id="Phobius"/>
    </source>
</evidence>
<evidence type="ECO:0000313" key="3">
    <source>
        <dbReference type="EMBL" id="MCK8787168.1"/>
    </source>
</evidence>
<dbReference type="Proteomes" id="UP001139516">
    <property type="component" value="Unassembled WGS sequence"/>
</dbReference>
<dbReference type="EMBL" id="JALPRX010000108">
    <property type="protein sequence ID" value="MCK8787168.1"/>
    <property type="molecule type" value="Genomic_DNA"/>
</dbReference>
<name>A0A9X2BVZ3_9PROT</name>
<proteinExistence type="predicted"/>